<dbReference type="KEGG" id="fvr:FVEG_14808"/>
<sequence>MWVKQGDKCTRYETRYHGPKKKGETQEARRHQSVSHPVSTGTSLAGCCDASISVCLARQESLCRYLHTNNWKLAQTDHIYGDEKRVIINYAMRNQKRQSRSATQQRFMSSKAELLAM</sequence>
<dbReference type="AlphaFoldDB" id="W7LZ92"/>
<feature type="compositionally biased region" description="Basic and acidic residues" evidence="1">
    <location>
        <begin position="1"/>
        <end position="30"/>
    </location>
</feature>
<keyword evidence="3" id="KW-1185">Reference proteome</keyword>
<evidence type="ECO:0000313" key="2">
    <source>
        <dbReference type="EMBL" id="EWG37902.1"/>
    </source>
</evidence>
<dbReference type="RefSeq" id="XP_018744093.1">
    <property type="nucleotide sequence ID" value="XM_018903815.1"/>
</dbReference>
<evidence type="ECO:0000313" key="3">
    <source>
        <dbReference type="Proteomes" id="UP000009096"/>
    </source>
</evidence>
<organism evidence="2 3">
    <name type="scientific">Gibberella moniliformis (strain M3125 / FGSC 7600)</name>
    <name type="common">Maize ear and stalk rot fungus</name>
    <name type="synonym">Fusarium verticillioides</name>
    <dbReference type="NCBI Taxonomy" id="334819"/>
    <lineage>
        <taxon>Eukaryota</taxon>
        <taxon>Fungi</taxon>
        <taxon>Dikarya</taxon>
        <taxon>Ascomycota</taxon>
        <taxon>Pezizomycotina</taxon>
        <taxon>Sordariomycetes</taxon>
        <taxon>Hypocreomycetidae</taxon>
        <taxon>Hypocreales</taxon>
        <taxon>Nectriaceae</taxon>
        <taxon>Fusarium</taxon>
        <taxon>Fusarium fujikuroi species complex</taxon>
    </lineage>
</organism>
<protein>
    <submittedName>
        <fullName evidence="2">Uncharacterized protein</fullName>
    </submittedName>
</protein>
<name>W7LZ92_GIBM7</name>
<accession>W7LZ92</accession>
<proteinExistence type="predicted"/>
<dbReference type="VEuPathDB" id="FungiDB:FVEG_14808"/>
<feature type="region of interest" description="Disordered" evidence="1">
    <location>
        <begin position="1"/>
        <end position="42"/>
    </location>
</feature>
<reference evidence="2 3" key="1">
    <citation type="journal article" date="2010" name="Nature">
        <title>Comparative genomics reveals mobile pathogenicity chromosomes in Fusarium.</title>
        <authorList>
            <person name="Ma L.J."/>
            <person name="van der Does H.C."/>
            <person name="Borkovich K.A."/>
            <person name="Coleman J.J."/>
            <person name="Daboussi M.J."/>
            <person name="Di Pietro A."/>
            <person name="Dufresne M."/>
            <person name="Freitag M."/>
            <person name="Grabherr M."/>
            <person name="Henrissat B."/>
            <person name="Houterman P.M."/>
            <person name="Kang S."/>
            <person name="Shim W.B."/>
            <person name="Woloshuk C."/>
            <person name="Xie X."/>
            <person name="Xu J.R."/>
            <person name="Antoniw J."/>
            <person name="Baker S.E."/>
            <person name="Bluhm B.H."/>
            <person name="Breakspear A."/>
            <person name="Brown D.W."/>
            <person name="Butchko R.A."/>
            <person name="Chapman S."/>
            <person name="Coulson R."/>
            <person name="Coutinho P.M."/>
            <person name="Danchin E.G."/>
            <person name="Diener A."/>
            <person name="Gale L.R."/>
            <person name="Gardiner D.M."/>
            <person name="Goff S."/>
            <person name="Hammond-Kosack K.E."/>
            <person name="Hilburn K."/>
            <person name="Hua-Van A."/>
            <person name="Jonkers W."/>
            <person name="Kazan K."/>
            <person name="Kodira C.D."/>
            <person name="Koehrsen M."/>
            <person name="Kumar L."/>
            <person name="Lee Y.H."/>
            <person name="Li L."/>
            <person name="Manners J.M."/>
            <person name="Miranda-Saavedra D."/>
            <person name="Mukherjee M."/>
            <person name="Park G."/>
            <person name="Park J."/>
            <person name="Park S.Y."/>
            <person name="Proctor R.H."/>
            <person name="Regev A."/>
            <person name="Ruiz-Roldan M.C."/>
            <person name="Sain D."/>
            <person name="Sakthikumar S."/>
            <person name="Sykes S."/>
            <person name="Schwartz D.C."/>
            <person name="Turgeon B.G."/>
            <person name="Wapinski I."/>
            <person name="Yoder O."/>
            <person name="Young S."/>
            <person name="Zeng Q."/>
            <person name="Zhou S."/>
            <person name="Galagan J."/>
            <person name="Cuomo C.A."/>
            <person name="Kistler H.C."/>
            <person name="Rep M."/>
        </authorList>
    </citation>
    <scope>NUCLEOTIDE SEQUENCE [LARGE SCALE GENOMIC DNA]</scope>
    <source>
        <strain evidence="3">M3125 / FGSC 7600</strain>
    </source>
</reference>
<dbReference type="Proteomes" id="UP000009096">
    <property type="component" value="Chromosome 1"/>
</dbReference>
<dbReference type="GeneID" id="30071684"/>
<dbReference type="EMBL" id="CM000578">
    <property type="protein sequence ID" value="EWG37902.1"/>
    <property type="molecule type" value="Genomic_DNA"/>
</dbReference>
<dbReference type="EMBL" id="DS022242">
    <property type="protein sequence ID" value="EWG37902.1"/>
    <property type="molecule type" value="Genomic_DNA"/>
</dbReference>
<evidence type="ECO:0000256" key="1">
    <source>
        <dbReference type="SAM" id="MobiDB-lite"/>
    </source>
</evidence>
<feature type="region of interest" description="Disordered" evidence="1">
    <location>
        <begin position="95"/>
        <end position="117"/>
    </location>
</feature>
<gene>
    <name evidence="2" type="ORF">FVEG_14808</name>
</gene>